<dbReference type="EMBL" id="CAJNRD030001124">
    <property type="protein sequence ID" value="CAG5109210.1"/>
    <property type="molecule type" value="Genomic_DNA"/>
</dbReference>
<keyword evidence="3" id="KW-1185">Reference proteome</keyword>
<evidence type="ECO:0000313" key="3">
    <source>
        <dbReference type="Proteomes" id="UP000786811"/>
    </source>
</evidence>
<dbReference type="AlphaFoldDB" id="A0A8J2HUE2"/>
<evidence type="ECO:0000313" key="2">
    <source>
        <dbReference type="EMBL" id="CAG5109210.1"/>
    </source>
</evidence>
<proteinExistence type="predicted"/>
<gene>
    <name evidence="2" type="ORF">HICCMSTLAB_LOCUS13846</name>
</gene>
<name>A0A8J2HUE2_COTCN</name>
<organism evidence="2 3">
    <name type="scientific">Cotesia congregata</name>
    <name type="common">Parasitoid wasp</name>
    <name type="synonym">Apanteles congregatus</name>
    <dbReference type="NCBI Taxonomy" id="51543"/>
    <lineage>
        <taxon>Eukaryota</taxon>
        <taxon>Metazoa</taxon>
        <taxon>Ecdysozoa</taxon>
        <taxon>Arthropoda</taxon>
        <taxon>Hexapoda</taxon>
        <taxon>Insecta</taxon>
        <taxon>Pterygota</taxon>
        <taxon>Neoptera</taxon>
        <taxon>Endopterygota</taxon>
        <taxon>Hymenoptera</taxon>
        <taxon>Apocrita</taxon>
        <taxon>Ichneumonoidea</taxon>
        <taxon>Braconidae</taxon>
        <taxon>Microgastrinae</taxon>
        <taxon>Cotesia</taxon>
    </lineage>
</organism>
<dbReference type="Proteomes" id="UP000786811">
    <property type="component" value="Unassembled WGS sequence"/>
</dbReference>
<reference evidence="2" key="1">
    <citation type="submission" date="2021-04" db="EMBL/GenBank/DDBJ databases">
        <authorList>
            <person name="Chebbi M.A.C M."/>
        </authorList>
    </citation>
    <scope>NUCLEOTIDE SEQUENCE</scope>
</reference>
<protein>
    <submittedName>
        <fullName evidence="2">Uncharacterized protein</fullName>
    </submittedName>
</protein>
<evidence type="ECO:0000256" key="1">
    <source>
        <dbReference type="SAM" id="MobiDB-lite"/>
    </source>
</evidence>
<feature type="compositionally biased region" description="Basic and acidic residues" evidence="1">
    <location>
        <begin position="97"/>
        <end position="112"/>
    </location>
</feature>
<comment type="caution">
    <text evidence="2">The sequence shown here is derived from an EMBL/GenBank/DDBJ whole genome shotgun (WGS) entry which is preliminary data.</text>
</comment>
<feature type="compositionally biased region" description="Polar residues" evidence="1">
    <location>
        <begin position="83"/>
        <end position="96"/>
    </location>
</feature>
<feature type="region of interest" description="Disordered" evidence="1">
    <location>
        <begin position="72"/>
        <end position="112"/>
    </location>
</feature>
<sequence length="112" mass="12208">MPHSIMKAEESSSEIVTSRKIKIKEEIKECESQETLLSFDHDLPPNIPTTLTSSVITPSAVKVSIVAINNSSISTKPPATPIDKSNTGVSLVSKESLSGDRYKDEKRGDHSR</sequence>
<accession>A0A8J2HUE2</accession>